<keyword evidence="1" id="KW-0732">Signal</keyword>
<evidence type="ECO:0000313" key="3">
    <source>
        <dbReference type="Proteomes" id="UP000623467"/>
    </source>
</evidence>
<accession>A0A8H6ZFJ3</accession>
<feature type="chain" id="PRO_5034724172" evidence="1">
    <location>
        <begin position="21"/>
        <end position="85"/>
    </location>
</feature>
<dbReference type="Proteomes" id="UP000623467">
    <property type="component" value="Unassembled WGS sequence"/>
</dbReference>
<gene>
    <name evidence="2" type="ORF">MSAN_00063400</name>
</gene>
<comment type="caution">
    <text evidence="2">The sequence shown here is derived from an EMBL/GenBank/DDBJ whole genome shotgun (WGS) entry which is preliminary data.</text>
</comment>
<name>A0A8H6ZFJ3_9AGAR</name>
<dbReference type="AlphaFoldDB" id="A0A8H6ZFJ3"/>
<reference evidence="2" key="1">
    <citation type="submission" date="2020-05" db="EMBL/GenBank/DDBJ databases">
        <title>Mycena genomes resolve the evolution of fungal bioluminescence.</title>
        <authorList>
            <person name="Tsai I.J."/>
        </authorList>
    </citation>
    <scope>NUCLEOTIDE SEQUENCE</scope>
    <source>
        <strain evidence="2">160909Yilan</strain>
    </source>
</reference>
<proteinExistence type="predicted"/>
<feature type="signal peptide" evidence="1">
    <location>
        <begin position="1"/>
        <end position="20"/>
    </location>
</feature>
<dbReference type="EMBL" id="JACAZH010000001">
    <property type="protein sequence ID" value="KAF7376477.1"/>
    <property type="molecule type" value="Genomic_DNA"/>
</dbReference>
<evidence type="ECO:0000313" key="2">
    <source>
        <dbReference type="EMBL" id="KAF7376477.1"/>
    </source>
</evidence>
<protein>
    <submittedName>
        <fullName evidence="2">Copper radical oxidase</fullName>
    </submittedName>
</protein>
<keyword evidence="3" id="KW-1185">Reference proteome</keyword>
<sequence length="85" mass="8768">MSFALVFVSLVSGLAAGGSATPTILSPPGQPSYTAGAINSFEIIGNSLVSAQQMFLGTLDKVFILDKVENNKAQIDSHPAWASGN</sequence>
<organism evidence="2 3">
    <name type="scientific">Mycena sanguinolenta</name>
    <dbReference type="NCBI Taxonomy" id="230812"/>
    <lineage>
        <taxon>Eukaryota</taxon>
        <taxon>Fungi</taxon>
        <taxon>Dikarya</taxon>
        <taxon>Basidiomycota</taxon>
        <taxon>Agaricomycotina</taxon>
        <taxon>Agaricomycetes</taxon>
        <taxon>Agaricomycetidae</taxon>
        <taxon>Agaricales</taxon>
        <taxon>Marasmiineae</taxon>
        <taxon>Mycenaceae</taxon>
        <taxon>Mycena</taxon>
    </lineage>
</organism>
<evidence type="ECO:0000256" key="1">
    <source>
        <dbReference type="SAM" id="SignalP"/>
    </source>
</evidence>
<dbReference type="OrthoDB" id="3011541at2759"/>